<evidence type="ECO:0000313" key="2">
    <source>
        <dbReference type="Proteomes" id="UP001152300"/>
    </source>
</evidence>
<dbReference type="OrthoDB" id="10508501at2759"/>
<dbReference type="AlphaFoldDB" id="A0A9X0DLG8"/>
<comment type="caution">
    <text evidence="1">The sequence shown here is derived from an EMBL/GenBank/DDBJ whole genome shotgun (WGS) entry which is preliminary data.</text>
</comment>
<gene>
    <name evidence="1" type="ORF">OCU04_005801</name>
</gene>
<accession>A0A9X0DLG8</accession>
<organism evidence="1 2">
    <name type="scientific">Sclerotinia nivalis</name>
    <dbReference type="NCBI Taxonomy" id="352851"/>
    <lineage>
        <taxon>Eukaryota</taxon>
        <taxon>Fungi</taxon>
        <taxon>Dikarya</taxon>
        <taxon>Ascomycota</taxon>
        <taxon>Pezizomycotina</taxon>
        <taxon>Leotiomycetes</taxon>
        <taxon>Helotiales</taxon>
        <taxon>Sclerotiniaceae</taxon>
        <taxon>Sclerotinia</taxon>
    </lineage>
</organism>
<reference evidence="1" key="1">
    <citation type="submission" date="2022-11" db="EMBL/GenBank/DDBJ databases">
        <title>Genome Resource of Sclerotinia nivalis Strain SnTB1, a Plant Pathogen Isolated from American Ginseng.</title>
        <authorList>
            <person name="Fan S."/>
        </authorList>
    </citation>
    <scope>NUCLEOTIDE SEQUENCE</scope>
    <source>
        <strain evidence="1">SnTB1</strain>
    </source>
</reference>
<sequence>MTTLRKFPLELRQKIYGFALELYADHPLPRYSIVTSLQYMNALERALIPERDLYLEFLSFRIENSVLQLSPIECSFDRLIYPSTKLMCPIARNAVRTVNVEIPGWPGIYGNWVCPSLEDRISAHIFQNQELETEMLPDYIFELNVQSLEYSSNVEEICFDFLGYSHRRVNDDTDSNDTIRKYMGWASCFQYLVISKLGQFLNILPRLHTFEIAGRSHPNAFEFWNGLCPHWSAGGIKDEDGTFACDECLDGSWIWDCLDNFNVKPMIFASKSGFSRVWSVDRPASLRWVNTTFYSHFLW</sequence>
<dbReference type="Proteomes" id="UP001152300">
    <property type="component" value="Unassembled WGS sequence"/>
</dbReference>
<dbReference type="EMBL" id="JAPEIS010000006">
    <property type="protein sequence ID" value="KAJ8065088.1"/>
    <property type="molecule type" value="Genomic_DNA"/>
</dbReference>
<name>A0A9X0DLG8_9HELO</name>
<protein>
    <submittedName>
        <fullName evidence="1">Uncharacterized protein</fullName>
    </submittedName>
</protein>
<evidence type="ECO:0000313" key="1">
    <source>
        <dbReference type="EMBL" id="KAJ8065088.1"/>
    </source>
</evidence>
<keyword evidence="2" id="KW-1185">Reference proteome</keyword>
<proteinExistence type="predicted"/>